<evidence type="ECO:0000313" key="2">
    <source>
        <dbReference type="EMBL" id="NYF88574.1"/>
    </source>
</evidence>
<sequence>MSRARVKTIRLEHKHGTLFDYSVKGKEVDHIRFSQAERSVVYVTVLFADRTEWSISIEPFSLPTARVSHFVSTEEDPIADSGQMFLPDHPDYCPRYDQIKQPPKQQKPGKRSRK</sequence>
<feature type="compositionally biased region" description="Basic and acidic residues" evidence="1">
    <location>
        <begin position="88"/>
        <end position="98"/>
    </location>
</feature>
<comment type="caution">
    <text evidence="2">The sequence shown here is derived from an EMBL/GenBank/DDBJ whole genome shotgun (WGS) entry which is preliminary data.</text>
</comment>
<name>A0A852VDP9_9BACT</name>
<dbReference type="EMBL" id="JACCCU010000001">
    <property type="protein sequence ID" value="NYF88574.1"/>
    <property type="molecule type" value="Genomic_DNA"/>
</dbReference>
<dbReference type="Proteomes" id="UP000564385">
    <property type="component" value="Unassembled WGS sequence"/>
</dbReference>
<gene>
    <name evidence="2" type="ORF">HDF08_000641</name>
</gene>
<reference evidence="2 3" key="1">
    <citation type="submission" date="2020-07" db="EMBL/GenBank/DDBJ databases">
        <title>Genomic Encyclopedia of Type Strains, Phase IV (KMG-V): Genome sequencing to study the core and pangenomes of soil and plant-associated prokaryotes.</title>
        <authorList>
            <person name="Whitman W."/>
        </authorList>
    </citation>
    <scope>NUCLEOTIDE SEQUENCE [LARGE SCALE GENOMIC DNA]</scope>
    <source>
        <strain evidence="2 3">M8UP22</strain>
    </source>
</reference>
<feature type="region of interest" description="Disordered" evidence="1">
    <location>
        <begin position="79"/>
        <end position="114"/>
    </location>
</feature>
<proteinExistence type="predicted"/>
<protein>
    <submittedName>
        <fullName evidence="2">Uncharacterized protein</fullName>
    </submittedName>
</protein>
<evidence type="ECO:0000313" key="3">
    <source>
        <dbReference type="Proteomes" id="UP000564385"/>
    </source>
</evidence>
<dbReference type="AlphaFoldDB" id="A0A852VDP9"/>
<organism evidence="2 3">
    <name type="scientific">Tunturiibacter lichenicola</name>
    <dbReference type="NCBI Taxonomy" id="2051959"/>
    <lineage>
        <taxon>Bacteria</taxon>
        <taxon>Pseudomonadati</taxon>
        <taxon>Acidobacteriota</taxon>
        <taxon>Terriglobia</taxon>
        <taxon>Terriglobales</taxon>
        <taxon>Acidobacteriaceae</taxon>
        <taxon>Tunturiibacter</taxon>
    </lineage>
</organism>
<evidence type="ECO:0000256" key="1">
    <source>
        <dbReference type="SAM" id="MobiDB-lite"/>
    </source>
</evidence>
<accession>A0A852VDP9</accession>